<evidence type="ECO:0000256" key="1">
    <source>
        <dbReference type="ARBA" id="ARBA00001947"/>
    </source>
</evidence>
<dbReference type="SUPFAM" id="SSF55186">
    <property type="entry name" value="ThrRS/AlaRS common domain"/>
    <property type="match status" value="1"/>
</dbReference>
<gene>
    <name evidence="6" type="ordered locus">Taci_0600</name>
</gene>
<dbReference type="GO" id="GO:0046872">
    <property type="term" value="F:metal ion binding"/>
    <property type="evidence" value="ECO:0007669"/>
    <property type="project" value="UniProtKB-KW"/>
</dbReference>
<dbReference type="PROSITE" id="PS50860">
    <property type="entry name" value="AA_TRNA_LIGASE_II_ALA"/>
    <property type="match status" value="1"/>
</dbReference>
<keyword evidence="7" id="KW-1185">Reference proteome</keyword>
<dbReference type="InterPro" id="IPR018165">
    <property type="entry name" value="Ala-tRNA-synth_IIc_core"/>
</dbReference>
<evidence type="ECO:0000259" key="5">
    <source>
        <dbReference type="PROSITE" id="PS50860"/>
    </source>
</evidence>
<sequence length="392" mass="43942">MPRVTWFERLKGDRVDLCLDENPFHLAGGGQPGGRGMLVSPGVQVEVQDCRVRDGREVLTGRIIGGDMALGETVEAQVDLQWRDWVARMHSGEHALSRALERNRPGLRVFKVNIGEREGLITLDFQGDLTWDLLWVAEEEANRVVGEDLPVTVEELTGYRAAEDPDLKANWERLQLDPPEIIRVVSLGGYDRVACCGVHVERTGQIGGVMVLGFKGSSPRWEVRYTVDPVRTQLMMEWSRMVRRMSREIGCPPEDIERVYWGAFEDAKAKAKLLDRLRDHLCLPFEERVRGGHRFHLLDLRPLGMVPAEMMNFAVRRRVESDPSSLGVGVVPAEQGLRFVACRGAGCPVDLSAWLKRMRPRGLKGGGSPQMVSGVAEECPLDEWIDSMLEGV</sequence>
<dbReference type="HOGENOM" id="CLU_703850_0_0_0"/>
<dbReference type="GO" id="GO:0004813">
    <property type="term" value="F:alanine-tRNA ligase activity"/>
    <property type="evidence" value="ECO:0007669"/>
    <property type="project" value="InterPro"/>
</dbReference>
<comment type="cofactor">
    <cofactor evidence="1">
        <name>Zn(2+)</name>
        <dbReference type="ChEBI" id="CHEBI:29105"/>
    </cofactor>
</comment>
<dbReference type="InterPro" id="IPR009000">
    <property type="entry name" value="Transl_B-barrel_sf"/>
</dbReference>
<keyword evidence="6" id="KW-0436">Ligase</keyword>
<dbReference type="Pfam" id="PF07973">
    <property type="entry name" value="tRNA_SAD"/>
    <property type="match status" value="1"/>
</dbReference>
<feature type="domain" description="Alanyl-transfer RNA synthetases family profile" evidence="5">
    <location>
        <begin position="1"/>
        <end position="212"/>
    </location>
</feature>
<dbReference type="EMBL" id="CP001818">
    <property type="protein sequence ID" value="ACZ18836.1"/>
    <property type="molecule type" value="Genomic_DNA"/>
</dbReference>
<dbReference type="PANTHER" id="PTHR43462:SF1">
    <property type="entry name" value="ALANYL-TRNA EDITING PROTEIN AARSD1"/>
    <property type="match status" value="1"/>
</dbReference>
<comment type="subcellular location">
    <subcellularLocation>
        <location evidence="2">Cytoplasm</location>
    </subcellularLocation>
</comment>
<dbReference type="GO" id="GO:0006419">
    <property type="term" value="P:alanyl-tRNA aminoacylation"/>
    <property type="evidence" value="ECO:0007669"/>
    <property type="project" value="InterPro"/>
</dbReference>
<dbReference type="AlphaFoldDB" id="D1B983"/>
<dbReference type="SMART" id="SM00863">
    <property type="entry name" value="tRNA_SAD"/>
    <property type="match status" value="1"/>
</dbReference>
<dbReference type="OrthoDB" id="9812949at2"/>
<dbReference type="KEGG" id="tai:Taci_0600"/>
<dbReference type="Gene3D" id="2.40.30.130">
    <property type="match status" value="1"/>
</dbReference>
<dbReference type="InterPro" id="IPR051335">
    <property type="entry name" value="Alanyl-tRNA_Editing_Enzymes"/>
</dbReference>
<evidence type="ECO:0000256" key="3">
    <source>
        <dbReference type="ARBA" id="ARBA00022723"/>
    </source>
</evidence>
<dbReference type="InterPro" id="IPR018163">
    <property type="entry name" value="Thr/Ala-tRNA-synth_IIc_edit"/>
</dbReference>
<name>D1B983_THEAS</name>
<protein>
    <submittedName>
        <fullName evidence="6">Threonyl/alanyl tRNA synthetase SAD</fullName>
    </submittedName>
</protein>
<organism evidence="6 7">
    <name type="scientific">Thermanaerovibrio acidaminovorans (strain ATCC 49978 / DSM 6589 / Su883)</name>
    <name type="common">Selenomonas acidaminovorans</name>
    <dbReference type="NCBI Taxonomy" id="525903"/>
    <lineage>
        <taxon>Bacteria</taxon>
        <taxon>Thermotogati</taxon>
        <taxon>Synergistota</taxon>
        <taxon>Synergistia</taxon>
        <taxon>Synergistales</taxon>
        <taxon>Synergistaceae</taxon>
        <taxon>Thermanaerovibrio</taxon>
    </lineage>
</organism>
<proteinExistence type="predicted"/>
<dbReference type="STRING" id="525903.Taci_0600"/>
<reference evidence="6 7" key="1">
    <citation type="journal article" date="2009" name="Stand. Genomic Sci.">
        <title>Complete genome sequence of Thermanaerovibrio acidaminovorans type strain (Su883).</title>
        <authorList>
            <person name="Chovatia M."/>
            <person name="Sikorski J."/>
            <person name="Schroder M."/>
            <person name="Lapidus A."/>
            <person name="Nolan M."/>
            <person name="Tice H."/>
            <person name="Glavina Del Rio T."/>
            <person name="Copeland A."/>
            <person name="Cheng J.F."/>
            <person name="Lucas S."/>
            <person name="Chen F."/>
            <person name="Bruce D."/>
            <person name="Goodwin L."/>
            <person name="Pitluck S."/>
            <person name="Ivanova N."/>
            <person name="Mavromatis K."/>
            <person name="Ovchinnikova G."/>
            <person name="Pati A."/>
            <person name="Chen A."/>
            <person name="Palaniappan K."/>
            <person name="Land M."/>
            <person name="Hauser L."/>
            <person name="Chang Y.J."/>
            <person name="Jeffries C.D."/>
            <person name="Chain P."/>
            <person name="Saunders E."/>
            <person name="Detter J.C."/>
            <person name="Brettin T."/>
            <person name="Rohde M."/>
            <person name="Goker M."/>
            <person name="Spring S."/>
            <person name="Bristow J."/>
            <person name="Markowitz V."/>
            <person name="Hugenholtz P."/>
            <person name="Kyrpides N.C."/>
            <person name="Klenk H.P."/>
            <person name="Eisen J.A."/>
        </authorList>
    </citation>
    <scope>NUCLEOTIDE SEQUENCE [LARGE SCALE GENOMIC DNA]</scope>
    <source>
        <strain evidence="7">ATCC 49978 / DSM 6589 / Su883</strain>
    </source>
</reference>
<dbReference type="InterPro" id="IPR012947">
    <property type="entry name" value="tRNA_SAD"/>
</dbReference>
<dbReference type="Proteomes" id="UP000002030">
    <property type="component" value="Chromosome"/>
</dbReference>
<dbReference type="GO" id="GO:0005737">
    <property type="term" value="C:cytoplasm"/>
    <property type="evidence" value="ECO:0007669"/>
    <property type="project" value="UniProtKB-SubCell"/>
</dbReference>
<dbReference type="eggNOG" id="COG0013">
    <property type="taxonomic scope" value="Bacteria"/>
</dbReference>
<dbReference type="GO" id="GO:0002161">
    <property type="term" value="F:aminoacyl-tRNA deacylase activity"/>
    <property type="evidence" value="ECO:0007669"/>
    <property type="project" value="UniProtKB-ARBA"/>
</dbReference>
<dbReference type="SUPFAM" id="SSF50447">
    <property type="entry name" value="Translation proteins"/>
    <property type="match status" value="1"/>
</dbReference>
<keyword evidence="6" id="KW-0030">Aminoacyl-tRNA synthetase</keyword>
<evidence type="ECO:0000256" key="2">
    <source>
        <dbReference type="ARBA" id="ARBA00004496"/>
    </source>
</evidence>
<dbReference type="RefSeq" id="WP_012869352.1">
    <property type="nucleotide sequence ID" value="NC_013522.1"/>
</dbReference>
<dbReference type="GO" id="GO:0005524">
    <property type="term" value="F:ATP binding"/>
    <property type="evidence" value="ECO:0007669"/>
    <property type="project" value="InterPro"/>
</dbReference>
<evidence type="ECO:0000313" key="6">
    <source>
        <dbReference type="EMBL" id="ACZ18836.1"/>
    </source>
</evidence>
<dbReference type="EnsemblBacteria" id="ACZ18836">
    <property type="protein sequence ID" value="ACZ18836"/>
    <property type="gene ID" value="Taci_0600"/>
</dbReference>
<accession>D1B983</accession>
<keyword evidence="3" id="KW-0479">Metal-binding</keyword>
<evidence type="ECO:0000256" key="4">
    <source>
        <dbReference type="ARBA" id="ARBA00022833"/>
    </source>
</evidence>
<dbReference type="GO" id="GO:0003676">
    <property type="term" value="F:nucleic acid binding"/>
    <property type="evidence" value="ECO:0007669"/>
    <property type="project" value="InterPro"/>
</dbReference>
<dbReference type="Gene3D" id="3.30.980.10">
    <property type="entry name" value="Threonyl-trna Synthetase, Chain A, domain 2"/>
    <property type="match status" value="1"/>
</dbReference>
<keyword evidence="4" id="KW-0862">Zinc</keyword>
<dbReference type="PANTHER" id="PTHR43462">
    <property type="entry name" value="ALANYL-TRNA EDITING PROTEIN"/>
    <property type="match status" value="1"/>
</dbReference>
<evidence type="ECO:0000313" key="7">
    <source>
        <dbReference type="Proteomes" id="UP000002030"/>
    </source>
</evidence>